<dbReference type="Gene3D" id="3.30.565.10">
    <property type="entry name" value="Histidine kinase-like ATPase, C-terminal domain"/>
    <property type="match status" value="1"/>
</dbReference>
<dbReference type="GO" id="GO:0000155">
    <property type="term" value="F:phosphorelay sensor kinase activity"/>
    <property type="evidence" value="ECO:0007669"/>
    <property type="project" value="InterPro"/>
</dbReference>
<organism evidence="11 12">
    <name type="scientific">Crocosphaera subtropica (strain ATCC 51142 / BH68)</name>
    <name type="common">Cyanothece sp. (strain ATCC 51142)</name>
    <dbReference type="NCBI Taxonomy" id="43989"/>
    <lineage>
        <taxon>Bacteria</taxon>
        <taxon>Bacillati</taxon>
        <taxon>Cyanobacteriota</taxon>
        <taxon>Cyanophyceae</taxon>
        <taxon>Oscillatoriophycideae</taxon>
        <taxon>Chroococcales</taxon>
        <taxon>Aphanothecaceae</taxon>
        <taxon>Crocosphaera</taxon>
        <taxon>Crocosphaera subtropica</taxon>
    </lineage>
</organism>
<dbReference type="CDD" id="cd16922">
    <property type="entry name" value="HATPase_EvgS-ArcB-TorS-like"/>
    <property type="match status" value="1"/>
</dbReference>
<dbReference type="CDD" id="cd00082">
    <property type="entry name" value="HisKA"/>
    <property type="match status" value="1"/>
</dbReference>
<dbReference type="eggNOG" id="COG2203">
    <property type="taxonomic scope" value="Bacteria"/>
</dbReference>
<dbReference type="SMART" id="SM00091">
    <property type="entry name" value="PAS"/>
    <property type="match status" value="1"/>
</dbReference>
<dbReference type="InterPro" id="IPR004358">
    <property type="entry name" value="Sig_transdc_His_kin-like_C"/>
</dbReference>
<dbReference type="PANTHER" id="PTHR43711">
    <property type="entry name" value="TWO-COMPONENT HISTIDINE KINASE"/>
    <property type="match status" value="1"/>
</dbReference>
<dbReference type="InterPro" id="IPR003018">
    <property type="entry name" value="GAF"/>
</dbReference>
<dbReference type="InterPro" id="IPR005467">
    <property type="entry name" value="His_kinase_dom"/>
</dbReference>
<comment type="similarity">
    <text evidence="2">In the N-terminal section; belongs to the phytochrome family.</text>
</comment>
<dbReference type="OrthoDB" id="518094at2"/>
<evidence type="ECO:0000256" key="6">
    <source>
        <dbReference type="ARBA" id="ARBA00022777"/>
    </source>
</evidence>
<dbReference type="EMBL" id="CP000806">
    <property type="protein sequence ID" value="ACB50763.1"/>
    <property type="molecule type" value="Genomic_DNA"/>
</dbReference>
<accession>B1WWN9</accession>
<dbReference type="STRING" id="43989.cce_1413"/>
<dbReference type="Gene3D" id="1.10.287.130">
    <property type="match status" value="1"/>
</dbReference>
<name>B1WWN9_CROS5</name>
<dbReference type="SUPFAM" id="SSF55874">
    <property type="entry name" value="ATPase domain of HSP90 chaperone/DNA topoisomerase II/histidine kinase"/>
    <property type="match status" value="1"/>
</dbReference>
<keyword evidence="7" id="KW-0902">Two-component regulatory system</keyword>
<dbReference type="CDD" id="cd00130">
    <property type="entry name" value="PAS"/>
    <property type="match status" value="1"/>
</dbReference>
<evidence type="ECO:0000256" key="2">
    <source>
        <dbReference type="ARBA" id="ARBA00006402"/>
    </source>
</evidence>
<dbReference type="SMART" id="SM00065">
    <property type="entry name" value="GAF"/>
    <property type="match status" value="5"/>
</dbReference>
<keyword evidence="12" id="KW-1185">Reference proteome</keyword>
<dbReference type="InterPro" id="IPR003594">
    <property type="entry name" value="HATPase_dom"/>
</dbReference>
<feature type="domain" description="Phytochrome chromophore attachment site" evidence="9">
    <location>
        <begin position="200"/>
        <end position="359"/>
    </location>
</feature>
<dbReference type="PANTHER" id="PTHR43711:SF30">
    <property type="entry name" value="HISTIDINE KINASE"/>
    <property type="match status" value="1"/>
</dbReference>
<dbReference type="SUPFAM" id="SSF55781">
    <property type="entry name" value="GAF domain-like"/>
    <property type="match status" value="5"/>
</dbReference>
<gene>
    <name evidence="11" type="ordered locus">cce_1413</name>
</gene>
<dbReference type="SMART" id="SM00387">
    <property type="entry name" value="HATPase_c"/>
    <property type="match status" value="1"/>
</dbReference>
<reference evidence="11 12" key="1">
    <citation type="journal article" date="2008" name="Proc. Natl. Acad. Sci. U.S.A.">
        <title>The genome of Cyanothece 51142, a unicellular diazotrophic cyanobacterium important in the marine nitrogen cycle.</title>
        <authorList>
            <person name="Welsh E.A."/>
            <person name="Liberton M."/>
            <person name="Stoeckel J."/>
            <person name="Loh T."/>
            <person name="Elvitigala T."/>
            <person name="Wang C."/>
            <person name="Wollam A."/>
            <person name="Fulton R.S."/>
            <person name="Clifton S.W."/>
            <person name="Jacobs J.M."/>
            <person name="Aurora R."/>
            <person name="Ghosh B.K."/>
            <person name="Sherman L.A."/>
            <person name="Smith R.D."/>
            <person name="Wilson R.K."/>
            <person name="Pakrasi H.B."/>
        </authorList>
    </citation>
    <scope>NUCLEOTIDE SEQUENCE [LARGE SCALE GENOMIC DNA]</scope>
    <source>
        <strain evidence="12">ATCC 51142 / BH68</strain>
    </source>
</reference>
<dbReference type="InterPro" id="IPR000014">
    <property type="entry name" value="PAS"/>
</dbReference>
<dbReference type="InterPro" id="IPR050736">
    <property type="entry name" value="Sensor_HK_Regulatory"/>
</dbReference>
<evidence type="ECO:0000256" key="4">
    <source>
        <dbReference type="ARBA" id="ARBA00022553"/>
    </source>
</evidence>
<dbReference type="eggNOG" id="COG5002">
    <property type="taxonomic scope" value="Bacteria"/>
</dbReference>
<dbReference type="RefSeq" id="WP_009544226.1">
    <property type="nucleotide sequence ID" value="NC_010546.1"/>
</dbReference>
<dbReference type="Gene3D" id="3.30.450.20">
    <property type="entry name" value="PAS domain"/>
    <property type="match status" value="1"/>
</dbReference>
<dbReference type="EC" id="2.7.13.3" evidence="3"/>
<evidence type="ECO:0000256" key="1">
    <source>
        <dbReference type="ARBA" id="ARBA00000085"/>
    </source>
</evidence>
<keyword evidence="4" id="KW-0597">Phosphoprotein</keyword>
<dbReference type="HOGENOM" id="CLU_002700_0_0_3"/>
<evidence type="ECO:0000256" key="8">
    <source>
        <dbReference type="ARBA" id="ARBA00074306"/>
    </source>
</evidence>
<dbReference type="NCBIfam" id="TIGR00229">
    <property type="entry name" value="sensory_box"/>
    <property type="match status" value="1"/>
</dbReference>
<evidence type="ECO:0000313" key="11">
    <source>
        <dbReference type="EMBL" id="ACB50763.1"/>
    </source>
</evidence>
<dbReference type="Pfam" id="PF00512">
    <property type="entry name" value="HisKA"/>
    <property type="match status" value="1"/>
</dbReference>
<evidence type="ECO:0000256" key="5">
    <source>
        <dbReference type="ARBA" id="ARBA00022679"/>
    </source>
</evidence>
<dbReference type="InterPro" id="IPR003661">
    <property type="entry name" value="HisK_dim/P_dom"/>
</dbReference>
<keyword evidence="5" id="KW-0808">Transferase</keyword>
<dbReference type="InterPro" id="IPR029016">
    <property type="entry name" value="GAF-like_dom_sf"/>
</dbReference>
<dbReference type="FunFam" id="3.30.565.10:FF:000010">
    <property type="entry name" value="Sensor histidine kinase RcsC"/>
    <property type="match status" value="1"/>
</dbReference>
<dbReference type="PROSITE" id="PS50109">
    <property type="entry name" value="HIS_KIN"/>
    <property type="match status" value="1"/>
</dbReference>
<evidence type="ECO:0000256" key="7">
    <source>
        <dbReference type="ARBA" id="ARBA00023012"/>
    </source>
</evidence>
<comment type="catalytic activity">
    <reaction evidence="1">
        <text>ATP + protein L-histidine = ADP + protein N-phospho-L-histidine.</text>
        <dbReference type="EC" id="2.7.13.3"/>
    </reaction>
</comment>
<dbReference type="Proteomes" id="UP000001203">
    <property type="component" value="Chromosome circular"/>
</dbReference>
<dbReference type="InterPro" id="IPR035965">
    <property type="entry name" value="PAS-like_dom_sf"/>
</dbReference>
<dbReference type="Pfam" id="PF01590">
    <property type="entry name" value="GAF"/>
    <property type="match status" value="5"/>
</dbReference>
<sequence length="1317" mass="150536">MSTESHDPLIPQQESLIEIIRKIHAIVEIDQICRVITTELSAILDVDGVFVYEFGGQWWTSSKRSVDVQDHPLDFLEETENKYRVSIHAEQQSSLILTEATNDGIEIGKEITQLMVPITSKQKDWGLLIIHHGSHPRHWKPEETHWVQQVAFHLSIAVEHYQMYQEQQQQEQILNQAVETAIERQTTIANIIDKIRRSLNIKTILTTATEESRKLLKCHRVAVYRFNADYSGKFIAESVAEGWRSLVQTQPKDVDNAKDIKDCTIHFLNNLGLSDTYLQETQAAIFNPQDLFRVCNDIYQAEFSHCYLQLLERYQAKAYIIVAIYKNKSLWGLFAAYHNDGPRCWETTEINFMVQVGVNLGIALQQGDLLAKTQQHEQQLQTALETALKEQADTLIKINQKERSLGLVIDKIRQTLDLNTIFQTAATEMQKLLGVEHITIYRFDPSYGGQFIFESDPGKFASFAGVTWNDDYLQQTQGGRFRENEPCIIDDIQEDYRFSDCHLRILESFGVRALAIVPLFQGPQLWGLLAGFEHTHPRQWQHDEIHLLKRVAHHISVALQQSFHVRRIQEYGQEQAMMVQQERALSEVIDKIRRTLDLETIFQTAVTEVRHLLNADRVAIFKFDPDSQFALAELVSEDVTSGYPSALQEQVEDHCFAKYKGPYYQQGHVFTINDLSQADLLDCHRQILERFGVQANMVAPLLIGEELWGLICVHQCSSPRQWKPLEKGFITKIATHLSVAIQQAALLQESQQRAKILEKTLKQVQVQKQHLAEVAGQEKALARVIERIRQSLKLDSIFASTTEEVRHILNCDRVVVYRFWENWGGEFLYESLAPGWKPLRGDTAEPPIWEDTYLQETQGGRYRNQEVFWVSDIDTAQLTPCHRELLQQFQVKALLTVPVFVGEKLWGILGAYDNQKPRYWYKREIDLLKQVGNQLGVAVHQSELLRQTQEQSETLQTTLADLNAIVDNLGDGLLVADIYGRITRYNPSLVSMFNVTLPLLGKQLLDIFPEELSPLLERKKLDQKKVVAVEIPLSNNRIGQALASNIIKEQVESGEEYLGVVILIRDITKEREMERMKRNFLSMVSHELRTPLTSIVGFSSLIRDKLHAVVFPQIQEKDKKVDKAVERIKQNLDIVVFEAERLTKLVNDFLDMTKIESGKITLSLFPVKPSTVLTWAIASTAPLFEDSSVELIEDFPEELPTILGDEDRLIQVFVNLISNGFKFTETGSVTCHGEVDHDNLLISITDTGIGIAENDYSKVFEPFQQVGNILTNKPKGTGLGLSISKQIIEQHGGKIWFTSERQKGSTFFVSLPLAKDN</sequence>
<dbReference type="SUPFAM" id="SSF55785">
    <property type="entry name" value="PYP-like sensor domain (PAS domain)"/>
    <property type="match status" value="1"/>
</dbReference>
<protein>
    <recommendedName>
        <fullName evidence="8">Circadian input-output histidine kinase CikA</fullName>
        <ecNumber evidence="3">2.7.13.3</ecNumber>
    </recommendedName>
</protein>
<dbReference type="eggNOG" id="COG4251">
    <property type="taxonomic scope" value="Bacteria"/>
</dbReference>
<evidence type="ECO:0000259" key="9">
    <source>
        <dbReference type="PROSITE" id="PS50046"/>
    </source>
</evidence>
<evidence type="ECO:0000313" key="12">
    <source>
        <dbReference type="Proteomes" id="UP000001203"/>
    </source>
</evidence>
<dbReference type="Pfam" id="PF02518">
    <property type="entry name" value="HATPase_c"/>
    <property type="match status" value="1"/>
</dbReference>
<evidence type="ECO:0000256" key="3">
    <source>
        <dbReference type="ARBA" id="ARBA00012438"/>
    </source>
</evidence>
<dbReference type="InterPro" id="IPR016132">
    <property type="entry name" value="Phyto_chromo_attachment"/>
</dbReference>
<dbReference type="KEGG" id="cyt:cce_1413"/>
<evidence type="ECO:0000259" key="10">
    <source>
        <dbReference type="PROSITE" id="PS50109"/>
    </source>
</evidence>
<dbReference type="InterPro" id="IPR036890">
    <property type="entry name" value="HATPase_C_sf"/>
</dbReference>
<keyword evidence="6 11" id="KW-0418">Kinase</keyword>
<feature type="domain" description="Phytochrome chromophore attachment site" evidence="9">
    <location>
        <begin position="112"/>
        <end position="153"/>
    </location>
</feature>
<dbReference type="PROSITE" id="PS50046">
    <property type="entry name" value="PHYTOCHROME_2"/>
    <property type="match status" value="5"/>
</dbReference>
<feature type="domain" description="Phytochrome chromophore attachment site" evidence="9">
    <location>
        <begin position="417"/>
        <end position="554"/>
    </location>
</feature>
<dbReference type="PRINTS" id="PR00344">
    <property type="entry name" value="BCTRLSENSOR"/>
</dbReference>
<dbReference type="Gene3D" id="3.30.450.40">
    <property type="match status" value="5"/>
</dbReference>
<feature type="domain" description="Phytochrome chromophore attachment site" evidence="9">
    <location>
        <begin position="793"/>
        <end position="934"/>
    </location>
</feature>
<feature type="domain" description="Phytochrome chromophore attachment site" evidence="9">
    <location>
        <begin position="597"/>
        <end position="736"/>
    </location>
</feature>
<dbReference type="SUPFAM" id="SSF47384">
    <property type="entry name" value="Homodimeric domain of signal transducing histidine kinase"/>
    <property type="match status" value="1"/>
</dbReference>
<feature type="domain" description="Histidine kinase" evidence="10">
    <location>
        <begin position="1083"/>
        <end position="1315"/>
    </location>
</feature>
<dbReference type="InterPro" id="IPR036097">
    <property type="entry name" value="HisK_dim/P_sf"/>
</dbReference>
<proteinExistence type="inferred from homology"/>
<dbReference type="SMART" id="SM00388">
    <property type="entry name" value="HisKA"/>
    <property type="match status" value="1"/>
</dbReference>